<dbReference type="PANTHER" id="PTHR45831:SF2">
    <property type="entry name" value="LD24721P"/>
    <property type="match status" value="1"/>
</dbReference>
<reference evidence="6" key="1">
    <citation type="submission" date="2021-01" db="EMBL/GenBank/DDBJ databases">
        <authorList>
            <person name="Corre E."/>
            <person name="Pelletier E."/>
            <person name="Niang G."/>
            <person name="Scheremetjew M."/>
            <person name="Finn R."/>
            <person name="Kale V."/>
            <person name="Holt S."/>
            <person name="Cochrane G."/>
            <person name="Meng A."/>
            <person name="Brown T."/>
            <person name="Cohen L."/>
        </authorList>
    </citation>
    <scope>NUCLEOTIDE SEQUENCE</scope>
    <source>
        <strain evidence="6">Clade-A-BCC118000</strain>
    </source>
</reference>
<dbReference type="InterPro" id="IPR036223">
    <property type="entry name" value="CAP_C_sf"/>
</dbReference>
<dbReference type="PANTHER" id="PTHR45831">
    <property type="entry name" value="LD24721P"/>
    <property type="match status" value="1"/>
</dbReference>
<dbReference type="SUPFAM" id="SSF69340">
    <property type="entry name" value="C-terminal domain of adenylylcyclase associated protein"/>
    <property type="match status" value="1"/>
</dbReference>
<dbReference type="Pfam" id="PF13432">
    <property type="entry name" value="TPR_16"/>
    <property type="match status" value="1"/>
</dbReference>
<protein>
    <recommendedName>
        <fullName evidence="5">Adenylate cyclase-associated CAP C-terminal domain-containing protein</fullName>
    </recommendedName>
</protein>
<dbReference type="InterPro" id="IPR019734">
    <property type="entry name" value="TPR_rpt"/>
</dbReference>
<organism evidence="6">
    <name type="scientific">Ostreococcus sp. 'lucimarinus'</name>
    <dbReference type="NCBI Taxonomy" id="242159"/>
    <lineage>
        <taxon>Eukaryota</taxon>
        <taxon>Viridiplantae</taxon>
        <taxon>Chlorophyta</taxon>
        <taxon>Mamiellophyceae</taxon>
        <taxon>Mamiellales</taxon>
        <taxon>Bathycoccaceae</taxon>
        <taxon>Ostreococcus</taxon>
    </lineage>
</organism>
<evidence type="ECO:0000256" key="4">
    <source>
        <dbReference type="SAM" id="MobiDB-lite"/>
    </source>
</evidence>
<evidence type="ECO:0000313" key="6">
    <source>
        <dbReference type="EMBL" id="CAD8219693.1"/>
    </source>
</evidence>
<dbReference type="SMART" id="SM00028">
    <property type="entry name" value="TPR"/>
    <property type="match status" value="3"/>
</dbReference>
<dbReference type="SUPFAM" id="SSF48452">
    <property type="entry name" value="TPR-like"/>
    <property type="match status" value="1"/>
</dbReference>
<dbReference type="Gene3D" id="2.160.20.70">
    <property type="match status" value="1"/>
</dbReference>
<evidence type="ECO:0000256" key="2">
    <source>
        <dbReference type="ARBA" id="ARBA00022803"/>
    </source>
</evidence>
<proteinExistence type="predicted"/>
<keyword evidence="1" id="KW-0677">Repeat</keyword>
<dbReference type="GO" id="GO:0006620">
    <property type="term" value="P:post-translational protein targeting to endoplasmic reticulum membrane"/>
    <property type="evidence" value="ECO:0007669"/>
    <property type="project" value="TreeGrafter"/>
</dbReference>
<dbReference type="InterPro" id="IPR011990">
    <property type="entry name" value="TPR-like_helical_dom_sf"/>
</dbReference>
<dbReference type="Gene3D" id="1.25.40.10">
    <property type="entry name" value="Tetratricopeptide repeat domain"/>
    <property type="match status" value="1"/>
</dbReference>
<dbReference type="GO" id="GO:0060090">
    <property type="term" value="F:molecular adaptor activity"/>
    <property type="evidence" value="ECO:0007669"/>
    <property type="project" value="TreeGrafter"/>
</dbReference>
<gene>
    <name evidence="6" type="ORF">OLUC0939_LOCUS412</name>
</gene>
<dbReference type="GO" id="GO:0003779">
    <property type="term" value="F:actin binding"/>
    <property type="evidence" value="ECO:0007669"/>
    <property type="project" value="InterPro"/>
</dbReference>
<feature type="repeat" description="TPR" evidence="3">
    <location>
        <begin position="301"/>
        <end position="334"/>
    </location>
</feature>
<dbReference type="PROSITE" id="PS50005">
    <property type="entry name" value="TPR"/>
    <property type="match status" value="3"/>
</dbReference>
<evidence type="ECO:0000259" key="5">
    <source>
        <dbReference type="Pfam" id="PF08603"/>
    </source>
</evidence>
<evidence type="ECO:0000256" key="3">
    <source>
        <dbReference type="PROSITE-ProRule" id="PRU00339"/>
    </source>
</evidence>
<dbReference type="InterPro" id="IPR047150">
    <property type="entry name" value="SGT"/>
</dbReference>
<dbReference type="Pfam" id="PF08603">
    <property type="entry name" value="CAP_C"/>
    <property type="match status" value="1"/>
</dbReference>
<dbReference type="InterPro" id="IPR013912">
    <property type="entry name" value="Adenylate_cyclase-assoc_CAP_C"/>
</dbReference>
<feature type="domain" description="Adenylate cyclase-associated CAP C-terminal" evidence="5">
    <location>
        <begin position="51"/>
        <end position="160"/>
    </location>
</feature>
<accession>A0A7R9XQ80</accession>
<evidence type="ECO:0000256" key="1">
    <source>
        <dbReference type="ARBA" id="ARBA00022737"/>
    </source>
</evidence>
<sequence>MPDAAPANDAETRSNAPANGDKTTETIAIARALAREKASRFVVGDVVDGSHARVRASDCDAKRAIHVVGCKDSRVTIDASVECAKVFVERCEGCEIVVAGRVLSEHLEIWDCVRCEVRYESALGTTQIDQCRGVRLKYAVRAFMGAVVFATSVGVDVAFGDFGSDAQRLDSEDLAPGDHREIPQFITRVIDGDLLTERLIRGKDEYPTTERELRDSLGDALAAEHLDTAPARAELRKDKGNAAFKDGNYSQAVLHYTEALDLDASHVVALCNRAQCFLKLGEHDKALADADAALSVKPDYVKAHFRRGLALHALKRFTDAVLAFERTLSIDPKNIQAKDALRVAEYAVDKARRASRS</sequence>
<feature type="repeat" description="TPR" evidence="3">
    <location>
        <begin position="233"/>
        <end position="266"/>
    </location>
</feature>
<feature type="region of interest" description="Disordered" evidence="4">
    <location>
        <begin position="1"/>
        <end position="21"/>
    </location>
</feature>
<dbReference type="GO" id="GO:0072380">
    <property type="term" value="C:TRC complex"/>
    <property type="evidence" value="ECO:0007669"/>
    <property type="project" value="TreeGrafter"/>
</dbReference>
<dbReference type="GO" id="GO:0016020">
    <property type="term" value="C:membrane"/>
    <property type="evidence" value="ECO:0007669"/>
    <property type="project" value="TreeGrafter"/>
</dbReference>
<dbReference type="AlphaFoldDB" id="A0A7R9XQ80"/>
<name>A0A7R9XQ80_9CHLO</name>
<keyword evidence="2 3" id="KW-0802">TPR repeat</keyword>
<dbReference type="GO" id="GO:0007010">
    <property type="term" value="P:cytoskeleton organization"/>
    <property type="evidence" value="ECO:0007669"/>
    <property type="project" value="InterPro"/>
</dbReference>
<feature type="repeat" description="TPR" evidence="3">
    <location>
        <begin position="267"/>
        <end position="300"/>
    </location>
</feature>
<dbReference type="EMBL" id="HBDX01000453">
    <property type="protein sequence ID" value="CAD8219693.1"/>
    <property type="molecule type" value="Transcribed_RNA"/>
</dbReference>
<dbReference type="InterPro" id="IPR016098">
    <property type="entry name" value="CAP/MinC_C"/>
</dbReference>